<feature type="transmembrane region" description="Helical" evidence="2">
    <location>
        <begin position="464"/>
        <end position="487"/>
    </location>
</feature>
<keyword evidence="2" id="KW-0472">Membrane</keyword>
<dbReference type="Pfam" id="PF06772">
    <property type="entry name" value="LtrA"/>
    <property type="match status" value="1"/>
</dbReference>
<feature type="transmembrane region" description="Helical" evidence="2">
    <location>
        <begin position="178"/>
        <end position="198"/>
    </location>
</feature>
<evidence type="ECO:0000313" key="3">
    <source>
        <dbReference type="EMBL" id="SAM85468.1"/>
    </source>
</evidence>
<feature type="transmembrane region" description="Helical" evidence="2">
    <location>
        <begin position="701"/>
        <end position="721"/>
    </location>
</feature>
<dbReference type="Proteomes" id="UP000179920">
    <property type="component" value="Chromosome XVII"/>
</dbReference>
<feature type="transmembrane region" description="Helical" evidence="2">
    <location>
        <begin position="677"/>
        <end position="695"/>
    </location>
</feature>
<evidence type="ECO:0000256" key="2">
    <source>
        <dbReference type="SAM" id="Phobius"/>
    </source>
</evidence>
<feature type="compositionally biased region" description="Basic and acidic residues" evidence="1">
    <location>
        <begin position="782"/>
        <end position="793"/>
    </location>
</feature>
<sequence length="793" mass="86449">MTDENMAPSALTDGPNSRIAHPSTTSSGYRPDRANMSTAIDLTASEERMYTDSEPNIAASEASPKVTQADEHPGGWDAPKPLEKQVQSSSHQDCQQQSDSIALLPRHSHDALRSGPLEQGGSRNHDQLNPPESHDMVLLSSNESSHAPGYSDLFFDLLFAACLNTYSNAVSLERFSNVAAFLGYFTAIWWAWGSQAYFDVRYRRTMRHQPFLFNSCQRVIRAAVLGLWVAFSTTPSEFSRSSFTNFTLIYGCSRMALVLDHAVVLLFDLFRWRRGQSLLHAAGGDDIYHCDDKLSRLPSQRTTARRVARNDNMAAIVRTHLISIASLVASGLFWILSRLLPRSNGVTAPLLVMWILGVAIEAAAQIVNELSDVLSPLGKGVLPERLVLFGLIILGEGFTGIFETLNRISPGAKLRNEALGGAAIESGGWSGDTILQAVSCVLIIILQFGGYFHRATGEINCASVTIVLWAYIHVLLHMSSALLVIGLKKILSFQNTLNAMSKFFNNPTIYLPNTPPWQDLTPEQAFQPYNDGDGTSPLSTNGTLSGISAIISVIQSNDGANIPTLDQAQKMVASVVGLAGGSAQAQSLVAQANASDASNALSSRFAPSLVLPFKSFFEFADNVVNPDSINKYTVKSLFQFKYIYVASAAYLSVDIVIKTMQSSRDRKLRSFRWAMALRFLFACVLVLLQVVFTVFDGAPSAAALDGALAISAAVLLAELICQQIVDGLQSRIDRPRAPKQRHSKLNWPHSSIAAHRRAQSNGSASVSDKDGEESIEMVTQHKRADASKQHSSH</sequence>
<dbReference type="OrthoDB" id="191995at2759"/>
<feature type="compositionally biased region" description="Low complexity" evidence="1">
    <location>
        <begin position="87"/>
        <end position="98"/>
    </location>
</feature>
<organism evidence="3 5">
    <name type="scientific">Ustilago bromivora</name>
    <dbReference type="NCBI Taxonomy" id="307758"/>
    <lineage>
        <taxon>Eukaryota</taxon>
        <taxon>Fungi</taxon>
        <taxon>Dikarya</taxon>
        <taxon>Basidiomycota</taxon>
        <taxon>Ustilaginomycotina</taxon>
        <taxon>Ustilaginomycetes</taxon>
        <taxon>Ustilaginales</taxon>
        <taxon>Ustilaginaceae</taxon>
        <taxon>Ustilago</taxon>
    </lineage>
</organism>
<gene>
    <name evidence="4" type="ORF">UBRO2_05016</name>
    <name evidence="3" type="ORF">UBRO_07277</name>
</gene>
<dbReference type="Proteomes" id="UP000658997">
    <property type="component" value="Unassembled WGS sequence"/>
</dbReference>
<feature type="region of interest" description="Disordered" evidence="1">
    <location>
        <begin position="111"/>
        <end position="136"/>
    </location>
</feature>
<feature type="region of interest" description="Disordered" evidence="1">
    <location>
        <begin position="1"/>
        <end position="98"/>
    </location>
</feature>
<evidence type="ECO:0000313" key="5">
    <source>
        <dbReference type="Proteomes" id="UP000179920"/>
    </source>
</evidence>
<accession>A0A1K0GWX8</accession>
<feature type="region of interest" description="Disordered" evidence="1">
    <location>
        <begin position="735"/>
        <end position="793"/>
    </location>
</feature>
<reference evidence="3" key="2">
    <citation type="submission" date="2016-04" db="EMBL/GenBank/DDBJ databases">
        <authorList>
            <person name="Evans L.H."/>
            <person name="Alamgir A."/>
            <person name="Owens N."/>
            <person name="Weber N.D."/>
            <person name="Virtaneva K."/>
            <person name="Barbian K."/>
            <person name="Babar A."/>
            <person name="Rosenke K."/>
        </authorList>
    </citation>
    <scope>NUCLEOTIDE SEQUENCE</scope>
    <source>
        <strain evidence="3">UB2112</strain>
    </source>
</reference>
<proteinExistence type="predicted"/>
<dbReference type="EMBL" id="ULHB01000136">
    <property type="protein sequence ID" value="SYW82894.1"/>
    <property type="molecule type" value="Genomic_DNA"/>
</dbReference>
<dbReference type="PANTHER" id="PTHR42101:SF1">
    <property type="entry name" value="LOW TEMPERATURE REQUIREMENT A"/>
    <property type="match status" value="1"/>
</dbReference>
<keyword evidence="2" id="KW-1133">Transmembrane helix</keyword>
<name>A0A1K0GWX8_9BASI</name>
<feature type="transmembrane region" description="Helical" evidence="2">
    <location>
        <begin position="348"/>
        <end position="366"/>
    </location>
</feature>
<reference evidence="5" key="1">
    <citation type="submission" date="2016-04" db="EMBL/GenBank/DDBJ databases">
        <authorList>
            <person name="Guldener U."/>
            <person name="Guldener U."/>
        </authorList>
    </citation>
    <scope>NUCLEOTIDE SEQUENCE [LARGE SCALE GENOMIC DNA]</scope>
    <source>
        <strain evidence="5">UB2112</strain>
    </source>
</reference>
<dbReference type="EMBL" id="LT558133">
    <property type="protein sequence ID" value="SAM85468.1"/>
    <property type="molecule type" value="Genomic_DNA"/>
</dbReference>
<feature type="transmembrane region" description="Helical" evidence="2">
    <location>
        <begin position="386"/>
        <end position="405"/>
    </location>
</feature>
<dbReference type="InterPro" id="IPR010640">
    <property type="entry name" value="Low_temperature_requirement_A"/>
</dbReference>
<evidence type="ECO:0000313" key="4">
    <source>
        <dbReference type="EMBL" id="SYW82894.1"/>
    </source>
</evidence>
<reference evidence="4" key="3">
    <citation type="submission" date="2018-08" db="EMBL/GenBank/DDBJ databases">
        <authorList>
            <person name="Guldener U."/>
        </authorList>
    </citation>
    <scope>NUCLEOTIDE SEQUENCE</scope>
    <source>
        <strain evidence="4">UB2</strain>
    </source>
</reference>
<evidence type="ECO:0000313" key="6">
    <source>
        <dbReference type="Proteomes" id="UP000658997"/>
    </source>
</evidence>
<keyword evidence="2" id="KW-0812">Transmembrane</keyword>
<dbReference type="AlphaFoldDB" id="A0A1K0GWX8"/>
<feature type="transmembrane region" description="Helical" evidence="2">
    <location>
        <begin position="640"/>
        <end position="657"/>
    </location>
</feature>
<feature type="transmembrane region" description="Helical" evidence="2">
    <location>
        <begin position="434"/>
        <end position="452"/>
    </location>
</feature>
<protein>
    <submittedName>
        <fullName evidence="3">Uncharacterized protein</fullName>
    </submittedName>
</protein>
<keyword evidence="6" id="KW-1185">Reference proteome</keyword>
<dbReference type="PANTHER" id="PTHR42101">
    <property type="entry name" value="CHROMOSOME 16, WHOLE GENOME SHOTGUN SEQUENCE"/>
    <property type="match status" value="1"/>
</dbReference>
<feature type="transmembrane region" description="Helical" evidence="2">
    <location>
        <begin position="315"/>
        <end position="336"/>
    </location>
</feature>
<evidence type="ECO:0000256" key="1">
    <source>
        <dbReference type="SAM" id="MobiDB-lite"/>
    </source>
</evidence>